<dbReference type="InterPro" id="IPR003660">
    <property type="entry name" value="HAMP_dom"/>
</dbReference>
<dbReference type="GO" id="GO:0007165">
    <property type="term" value="P:signal transduction"/>
    <property type="evidence" value="ECO:0007669"/>
    <property type="project" value="UniProtKB-KW"/>
</dbReference>
<evidence type="ECO:0000256" key="2">
    <source>
        <dbReference type="ARBA" id="ARBA00022475"/>
    </source>
</evidence>
<dbReference type="GO" id="GO:0004888">
    <property type="term" value="F:transmembrane signaling receptor activity"/>
    <property type="evidence" value="ECO:0007669"/>
    <property type="project" value="InterPro"/>
</dbReference>
<dbReference type="GO" id="GO:0005886">
    <property type="term" value="C:plasma membrane"/>
    <property type="evidence" value="ECO:0007669"/>
    <property type="project" value="UniProtKB-SubCell"/>
</dbReference>
<evidence type="ECO:0000256" key="5">
    <source>
        <dbReference type="ARBA" id="ARBA00029447"/>
    </source>
</evidence>
<evidence type="ECO:0000256" key="7">
    <source>
        <dbReference type="SAM" id="MobiDB-lite"/>
    </source>
</evidence>
<keyword evidence="2" id="KW-1003">Cell membrane</keyword>
<keyword evidence="8" id="KW-1133">Transmembrane helix</keyword>
<dbReference type="InterPro" id="IPR004089">
    <property type="entry name" value="MCPsignal_dom"/>
</dbReference>
<dbReference type="GO" id="GO:0006935">
    <property type="term" value="P:chemotaxis"/>
    <property type="evidence" value="ECO:0007669"/>
    <property type="project" value="InterPro"/>
</dbReference>
<feature type="region of interest" description="Disordered" evidence="7">
    <location>
        <begin position="430"/>
        <end position="466"/>
    </location>
</feature>
<feature type="compositionally biased region" description="Basic and acidic residues" evidence="7">
    <location>
        <begin position="441"/>
        <end position="466"/>
    </location>
</feature>
<dbReference type="SUPFAM" id="SSF58104">
    <property type="entry name" value="Methyl-accepting chemotaxis protein (MCP) signaling domain"/>
    <property type="match status" value="1"/>
</dbReference>
<accession>Q8EM71</accession>
<dbReference type="PANTHER" id="PTHR32089:SF114">
    <property type="entry name" value="METHYL-ACCEPTING CHEMOTAXIS PROTEIN MCPB"/>
    <property type="match status" value="1"/>
</dbReference>
<evidence type="ECO:0000256" key="3">
    <source>
        <dbReference type="ARBA" id="ARBA00023136"/>
    </source>
</evidence>
<dbReference type="SMART" id="SM00283">
    <property type="entry name" value="MA"/>
    <property type="match status" value="1"/>
</dbReference>
<dbReference type="STRING" id="221109.gene:10735239"/>
<comment type="similarity">
    <text evidence="5">Belongs to the methyl-accepting chemotaxis (MCP) protein family.</text>
</comment>
<dbReference type="KEGG" id="oih:OB2987"/>
<reference evidence="11 12" key="1">
    <citation type="journal article" date="2001" name="FEMS Microbiol. Lett.">
        <title>Oceanobacillus iheyensis gen. nov., sp. nov., a deep-sea extremely halotolerant and alkaliphilic species isolated from a depth of 1050 m on the Iheya Ridge.</title>
        <authorList>
            <person name="Lu J."/>
            <person name="Nogi Y."/>
            <person name="Takami H."/>
        </authorList>
    </citation>
    <scope>NUCLEOTIDE SEQUENCE [LARGE SCALE GENOMIC DNA]</scope>
    <source>
        <strain evidence="12">DSM 14371 / CIP 107618 / JCM 11309 / KCTC 3954 / HTE831</strain>
    </source>
</reference>
<name>Q8EM71_OCEIH</name>
<keyword evidence="8" id="KW-0812">Transmembrane</keyword>
<dbReference type="Gene3D" id="6.10.340.10">
    <property type="match status" value="1"/>
</dbReference>
<feature type="transmembrane region" description="Helical" evidence="8">
    <location>
        <begin position="12"/>
        <end position="34"/>
    </location>
</feature>
<feature type="domain" description="Methyl-accepting transducer" evidence="9">
    <location>
        <begin position="143"/>
        <end position="393"/>
    </location>
</feature>
<dbReference type="RefSeq" id="WP_011067384.1">
    <property type="nucleotide sequence ID" value="NC_004193.1"/>
</dbReference>
<evidence type="ECO:0000259" key="9">
    <source>
        <dbReference type="PROSITE" id="PS50111"/>
    </source>
</evidence>
<reference evidence="11 12" key="2">
    <citation type="journal article" date="2002" name="Nucleic Acids Res.">
        <title>Genome sequence of Oceanobacillus iheyensis isolated from the Iheya Ridge and its unexpected adaptive capabilities to extreme environments.</title>
        <authorList>
            <person name="Takami H."/>
            <person name="Takaki Y."/>
            <person name="Uchiyama I."/>
        </authorList>
    </citation>
    <scope>NUCLEOTIDE SEQUENCE [LARGE SCALE GENOMIC DNA]</scope>
    <source>
        <strain evidence="12">DSM 14371 / CIP 107618 / JCM 11309 / KCTC 3954 / HTE831</strain>
    </source>
</reference>
<proteinExistence type="inferred from homology"/>
<sequence length="466" mass="51794">MKKKYRFSLRLKLVVLITVLAMITYGFSALFIYVVNDYVQQFWSVSDELYLTIILLLGIFWSGLLAFFAAKWITKPMENLEKVATEASLGNLDQHVHIPRSDDEIRSLSLAVNGMLLNLNRMVHNIDTHFEKTNETVVQLKNASHKASQHSTAIGHSIVDISNGAESSSEATQQTAASVELATDLARKVQGKAEQSTDKSKSMLVTLQEGQRVVGQLVAGIQKLTNEQELSLKDVNHLKQNAKQVETIITLVGEIAEQTNLLALNASIEAARAGEHGKGFAVVAEEIRKLADQSAQAVQQISELIGAIQHDVTQVVEKINENVQYAKEEAKQGEGTNRTIEEMADSITDVANEIETIHQLVDQQLHSIQDTVQQSQEVAAIAEETSAGTEEVNAAIQEQVITMEQVDQLAYEMEQHATNLKSQINQFKVRKQEEESNVEPFKAEQEQSFLEKSESTSEKNRNKEVS</sequence>
<evidence type="ECO:0000256" key="6">
    <source>
        <dbReference type="PROSITE-ProRule" id="PRU00284"/>
    </source>
</evidence>
<dbReference type="Proteomes" id="UP000000822">
    <property type="component" value="Chromosome"/>
</dbReference>
<dbReference type="EMBL" id="BA000028">
    <property type="protein sequence ID" value="BAC14943.1"/>
    <property type="molecule type" value="Genomic_DNA"/>
</dbReference>
<dbReference type="eggNOG" id="COG0840">
    <property type="taxonomic scope" value="Bacteria"/>
</dbReference>
<dbReference type="OrthoDB" id="2489132at2"/>
<evidence type="ECO:0000256" key="8">
    <source>
        <dbReference type="SAM" id="Phobius"/>
    </source>
</evidence>
<dbReference type="PANTHER" id="PTHR32089">
    <property type="entry name" value="METHYL-ACCEPTING CHEMOTAXIS PROTEIN MCPB"/>
    <property type="match status" value="1"/>
</dbReference>
<dbReference type="Gene3D" id="1.10.287.950">
    <property type="entry name" value="Methyl-accepting chemotaxis protein"/>
    <property type="match status" value="1"/>
</dbReference>
<feature type="domain" description="HAMP" evidence="10">
    <location>
        <begin position="71"/>
        <end position="124"/>
    </location>
</feature>
<evidence type="ECO:0000313" key="11">
    <source>
        <dbReference type="EMBL" id="BAC14943.1"/>
    </source>
</evidence>
<comment type="subcellular location">
    <subcellularLocation>
        <location evidence="1">Cell membrane</location>
    </subcellularLocation>
</comment>
<dbReference type="PRINTS" id="PR00260">
    <property type="entry name" value="CHEMTRNSDUCR"/>
</dbReference>
<keyword evidence="3 8" id="KW-0472">Membrane</keyword>
<evidence type="ECO:0000259" key="10">
    <source>
        <dbReference type="PROSITE" id="PS50885"/>
    </source>
</evidence>
<dbReference type="InterPro" id="IPR004090">
    <property type="entry name" value="Chemotax_Me-accpt_rcpt"/>
</dbReference>
<evidence type="ECO:0000313" key="12">
    <source>
        <dbReference type="Proteomes" id="UP000000822"/>
    </source>
</evidence>
<dbReference type="Pfam" id="PF00015">
    <property type="entry name" value="MCPsignal"/>
    <property type="match status" value="1"/>
</dbReference>
<dbReference type="PhylomeDB" id="Q8EM71"/>
<dbReference type="Pfam" id="PF00672">
    <property type="entry name" value="HAMP"/>
    <property type="match status" value="1"/>
</dbReference>
<evidence type="ECO:0000256" key="1">
    <source>
        <dbReference type="ARBA" id="ARBA00004236"/>
    </source>
</evidence>
<gene>
    <name evidence="11" type="ordered locus">OB2987</name>
</gene>
<dbReference type="PROSITE" id="PS50885">
    <property type="entry name" value="HAMP"/>
    <property type="match status" value="1"/>
</dbReference>
<dbReference type="PROSITE" id="PS50111">
    <property type="entry name" value="CHEMOTAXIS_TRANSDUC_2"/>
    <property type="match status" value="1"/>
</dbReference>
<evidence type="ECO:0000256" key="4">
    <source>
        <dbReference type="ARBA" id="ARBA00023224"/>
    </source>
</evidence>
<dbReference type="CDD" id="cd06225">
    <property type="entry name" value="HAMP"/>
    <property type="match status" value="1"/>
</dbReference>
<protein>
    <submittedName>
        <fullName evidence="11">Methyl-accepting chemotaxis protein</fullName>
    </submittedName>
</protein>
<dbReference type="SMART" id="SM00304">
    <property type="entry name" value="HAMP"/>
    <property type="match status" value="1"/>
</dbReference>
<dbReference type="HOGENOM" id="CLU_000445_107_18_9"/>
<feature type="transmembrane region" description="Helical" evidence="8">
    <location>
        <begin position="49"/>
        <end position="70"/>
    </location>
</feature>
<organism evidence="11 12">
    <name type="scientific">Oceanobacillus iheyensis (strain DSM 14371 / CIP 107618 / JCM 11309 / KCTC 3954 / HTE831)</name>
    <dbReference type="NCBI Taxonomy" id="221109"/>
    <lineage>
        <taxon>Bacteria</taxon>
        <taxon>Bacillati</taxon>
        <taxon>Bacillota</taxon>
        <taxon>Bacilli</taxon>
        <taxon>Bacillales</taxon>
        <taxon>Bacillaceae</taxon>
        <taxon>Oceanobacillus</taxon>
    </lineage>
</organism>
<keyword evidence="4 6" id="KW-0807">Transducer</keyword>
<keyword evidence="12" id="KW-1185">Reference proteome</keyword>
<dbReference type="AlphaFoldDB" id="Q8EM71"/>